<feature type="domain" description="Major facilitator superfamily (MFS) profile" evidence="8">
    <location>
        <begin position="13"/>
        <end position="499"/>
    </location>
</feature>
<evidence type="ECO:0000259" key="8">
    <source>
        <dbReference type="PROSITE" id="PS50850"/>
    </source>
</evidence>
<evidence type="ECO:0000256" key="3">
    <source>
        <dbReference type="ARBA" id="ARBA00022475"/>
    </source>
</evidence>
<accession>A0ABT1ABS3</accession>
<keyword evidence="10" id="KW-1185">Reference proteome</keyword>
<feature type="transmembrane region" description="Helical" evidence="7">
    <location>
        <begin position="138"/>
        <end position="157"/>
    </location>
</feature>
<keyword evidence="5 7" id="KW-1133">Transmembrane helix</keyword>
<dbReference type="Pfam" id="PF07690">
    <property type="entry name" value="MFS_1"/>
    <property type="match status" value="1"/>
</dbReference>
<organism evidence="9 10">
    <name type="scientific">Pseudonocardia humida</name>
    <dbReference type="NCBI Taxonomy" id="2800819"/>
    <lineage>
        <taxon>Bacteria</taxon>
        <taxon>Bacillati</taxon>
        <taxon>Actinomycetota</taxon>
        <taxon>Actinomycetes</taxon>
        <taxon>Pseudonocardiales</taxon>
        <taxon>Pseudonocardiaceae</taxon>
        <taxon>Pseudonocardia</taxon>
    </lineage>
</organism>
<dbReference type="CDD" id="cd17321">
    <property type="entry name" value="MFS_MMR_MDR_like"/>
    <property type="match status" value="1"/>
</dbReference>
<gene>
    <name evidence="9" type="ORF">KDL28_35830</name>
</gene>
<feature type="transmembrane region" description="Helical" evidence="7">
    <location>
        <begin position="266"/>
        <end position="287"/>
    </location>
</feature>
<feature type="transmembrane region" description="Helical" evidence="7">
    <location>
        <begin position="356"/>
        <end position="382"/>
    </location>
</feature>
<evidence type="ECO:0000256" key="1">
    <source>
        <dbReference type="ARBA" id="ARBA00004651"/>
    </source>
</evidence>
<dbReference type="PANTHER" id="PTHR42718:SF47">
    <property type="entry name" value="METHYL VIOLOGEN RESISTANCE PROTEIN SMVA"/>
    <property type="match status" value="1"/>
</dbReference>
<feature type="transmembrane region" description="Helical" evidence="7">
    <location>
        <begin position="79"/>
        <end position="98"/>
    </location>
</feature>
<keyword evidence="6 7" id="KW-0472">Membrane</keyword>
<dbReference type="PROSITE" id="PS50850">
    <property type="entry name" value="MFS"/>
    <property type="match status" value="1"/>
</dbReference>
<evidence type="ECO:0000256" key="7">
    <source>
        <dbReference type="SAM" id="Phobius"/>
    </source>
</evidence>
<evidence type="ECO:0000313" key="10">
    <source>
        <dbReference type="Proteomes" id="UP001165283"/>
    </source>
</evidence>
<comment type="subcellular location">
    <subcellularLocation>
        <location evidence="1">Cell membrane</location>
        <topology evidence="1">Multi-pass membrane protein</topology>
    </subcellularLocation>
</comment>
<feature type="transmembrane region" description="Helical" evidence="7">
    <location>
        <begin position="225"/>
        <end position="245"/>
    </location>
</feature>
<dbReference type="PANTHER" id="PTHR42718">
    <property type="entry name" value="MAJOR FACILITATOR SUPERFAMILY MULTIDRUG TRANSPORTER MFSC"/>
    <property type="match status" value="1"/>
</dbReference>
<feature type="transmembrane region" description="Helical" evidence="7">
    <location>
        <begin position="49"/>
        <end position="67"/>
    </location>
</feature>
<feature type="transmembrane region" description="Helical" evidence="7">
    <location>
        <begin position="196"/>
        <end position="219"/>
    </location>
</feature>
<evidence type="ECO:0000313" key="9">
    <source>
        <dbReference type="EMBL" id="MCO1660443.1"/>
    </source>
</evidence>
<keyword evidence="2" id="KW-0813">Transport</keyword>
<dbReference type="InterPro" id="IPR020846">
    <property type="entry name" value="MFS_dom"/>
</dbReference>
<dbReference type="SUPFAM" id="SSF103473">
    <property type="entry name" value="MFS general substrate transporter"/>
    <property type="match status" value="1"/>
</dbReference>
<feature type="transmembrane region" description="Helical" evidence="7">
    <location>
        <begin position="327"/>
        <end position="350"/>
    </location>
</feature>
<evidence type="ECO:0000256" key="2">
    <source>
        <dbReference type="ARBA" id="ARBA00022448"/>
    </source>
</evidence>
<sequence length="517" mass="52572">MPPPKATRREWTGLAVLALACLLYVMDLTVLDLAVPALSEDLRPTSSQLLWIIDVYGFMVAGALVTMGTLGDRIGRRRLLMGGAAAFGVMSIVAAFSTTPEMLIASRALLGLAGATIAPSTLSLIFHMFRDPAERTRAVGIWIGAFSAGSAVGPVLGGVLLEWFWWGSVFLLALPVMGALLVLGPKLLPEYRDPGAGRLDLVSAGMSVVALLAVVYGIKQAVQDGVHVVPVLAVAGGVALGVAWFRRQRRLPEPMIDVRLFRIRAFTVALAVNFLSIFVMVGYVLYLGQYMQLVLGLSPLAAGLAAVPGAGGFVLSSQLSPRLVRRFRPATVVSAGLALAAAGLLLLTTVSVSSGMVAVIVASLVVSLGMGPVFGLTTEMIVGSAPEEAAGAASGISETASELGGALGIAVLGTIGLAIYRGGVADGLPAGVPAELADAAADTLGGVGAVAAQLPAADATALVQAANSAFVSGLHLTSLVAAVIAAGLAVLAAVALRTPQPAPVEDDQEPVAVPCPS</sequence>
<reference evidence="9" key="1">
    <citation type="submission" date="2021-04" db="EMBL/GenBank/DDBJ databases">
        <title>Pseudonocardia sp. nov., isolated from sandy soil of mangrove forest.</title>
        <authorList>
            <person name="Zan Z."/>
            <person name="Huang R."/>
            <person name="Liu W."/>
        </authorList>
    </citation>
    <scope>NUCLEOTIDE SEQUENCE</scope>
    <source>
        <strain evidence="9">S2-4</strain>
    </source>
</reference>
<comment type="caution">
    <text evidence="9">The sequence shown here is derived from an EMBL/GenBank/DDBJ whole genome shotgun (WGS) entry which is preliminary data.</text>
</comment>
<name>A0ABT1ABS3_9PSEU</name>
<feature type="transmembrane region" description="Helical" evidence="7">
    <location>
        <begin position="293"/>
        <end position="315"/>
    </location>
</feature>
<proteinExistence type="predicted"/>
<dbReference type="Gene3D" id="1.20.1250.20">
    <property type="entry name" value="MFS general substrate transporter like domains"/>
    <property type="match status" value="1"/>
</dbReference>
<evidence type="ECO:0000256" key="6">
    <source>
        <dbReference type="ARBA" id="ARBA00023136"/>
    </source>
</evidence>
<evidence type="ECO:0000256" key="5">
    <source>
        <dbReference type="ARBA" id="ARBA00022989"/>
    </source>
</evidence>
<dbReference type="InterPro" id="IPR011701">
    <property type="entry name" value="MFS"/>
</dbReference>
<dbReference type="PROSITE" id="PS51257">
    <property type="entry name" value="PROKAR_LIPOPROTEIN"/>
    <property type="match status" value="1"/>
</dbReference>
<feature type="transmembrane region" description="Helical" evidence="7">
    <location>
        <begin position="104"/>
        <end position="126"/>
    </location>
</feature>
<dbReference type="InterPro" id="IPR036259">
    <property type="entry name" value="MFS_trans_sf"/>
</dbReference>
<evidence type="ECO:0000256" key="4">
    <source>
        <dbReference type="ARBA" id="ARBA00022692"/>
    </source>
</evidence>
<feature type="transmembrane region" description="Helical" evidence="7">
    <location>
        <begin position="403"/>
        <end position="420"/>
    </location>
</feature>
<dbReference type="EMBL" id="JAGSOV010000083">
    <property type="protein sequence ID" value="MCO1660443.1"/>
    <property type="molecule type" value="Genomic_DNA"/>
</dbReference>
<protein>
    <submittedName>
        <fullName evidence="9">MFS transporter</fullName>
    </submittedName>
</protein>
<dbReference type="Proteomes" id="UP001165283">
    <property type="component" value="Unassembled WGS sequence"/>
</dbReference>
<feature type="transmembrane region" description="Helical" evidence="7">
    <location>
        <begin position="163"/>
        <end position="184"/>
    </location>
</feature>
<feature type="transmembrane region" description="Helical" evidence="7">
    <location>
        <begin position="476"/>
        <end position="496"/>
    </location>
</feature>
<dbReference type="RefSeq" id="WP_252445991.1">
    <property type="nucleotide sequence ID" value="NZ_JAGSOV010000083.1"/>
</dbReference>
<keyword evidence="4 7" id="KW-0812">Transmembrane</keyword>
<keyword evidence="3" id="KW-1003">Cell membrane</keyword>